<protein>
    <recommendedName>
        <fullName evidence="4">F-box domain-containing protein</fullName>
    </recommendedName>
</protein>
<keyword evidence="3" id="KW-1185">Reference proteome</keyword>
<evidence type="ECO:0000313" key="3">
    <source>
        <dbReference type="Proteomes" id="UP000799118"/>
    </source>
</evidence>
<proteinExistence type="predicted"/>
<organism evidence="2 3">
    <name type="scientific">Gymnopus androsaceus JB14</name>
    <dbReference type="NCBI Taxonomy" id="1447944"/>
    <lineage>
        <taxon>Eukaryota</taxon>
        <taxon>Fungi</taxon>
        <taxon>Dikarya</taxon>
        <taxon>Basidiomycota</taxon>
        <taxon>Agaricomycotina</taxon>
        <taxon>Agaricomycetes</taxon>
        <taxon>Agaricomycetidae</taxon>
        <taxon>Agaricales</taxon>
        <taxon>Marasmiineae</taxon>
        <taxon>Omphalotaceae</taxon>
        <taxon>Gymnopus</taxon>
    </lineage>
</organism>
<gene>
    <name evidence="2" type="ORF">BT96DRAFT_912144</name>
</gene>
<evidence type="ECO:0008006" key="4">
    <source>
        <dbReference type="Google" id="ProtNLM"/>
    </source>
</evidence>
<accession>A0A6A4IPL6</accession>
<dbReference type="Proteomes" id="UP000799118">
    <property type="component" value="Unassembled WGS sequence"/>
</dbReference>
<dbReference type="AlphaFoldDB" id="A0A6A4IPL6"/>
<sequence>MATYYPPDLDLLQEVISSKKTALKTVEDHIGDLRLKMRYLHLQEQDVAQLEAPPQPLGIQENLEFQQLQDALDAAQERAENLQKSIAVHTALHPPPAYMLPAEIWSYILLLCMDLGDVSFLEWGTPSFPPLIFGSVCSFFHIVTLSNPYMWSCVSIHILPGGKWRNMMNLLLERSGTVPLSLELIWYPAKDDPSVKDTLALLNELVAPHFSRLRRLQLFIPSNALKIMLGSPLPSLEYLALGSEIAYVLGHPDHVPNLRTVLFASVHSTPLQWDLPWSQLTEVTSKHELSGSEVLRLLMWCPLLERCRLRVGRYNPTDFDPAPVGSVVMPRLRSLVFIISRAEDPFGLFDQLVLPSLTEVEFHSASARTDIAPGHDMTIWPKPPLASLVSRSECTLERLVMVGLLTYEIEIRDIVKCIPSLTSFEVYSKGIDIVPSDVKSVLLERSLQ</sequence>
<reference evidence="2" key="1">
    <citation type="journal article" date="2019" name="Environ. Microbiol.">
        <title>Fungal ecological strategies reflected in gene transcription - a case study of two litter decomposers.</title>
        <authorList>
            <person name="Barbi F."/>
            <person name="Kohler A."/>
            <person name="Barry K."/>
            <person name="Baskaran P."/>
            <person name="Daum C."/>
            <person name="Fauchery L."/>
            <person name="Ihrmark K."/>
            <person name="Kuo A."/>
            <person name="LaButti K."/>
            <person name="Lipzen A."/>
            <person name="Morin E."/>
            <person name="Grigoriev I.V."/>
            <person name="Henrissat B."/>
            <person name="Lindahl B."/>
            <person name="Martin F."/>
        </authorList>
    </citation>
    <scope>NUCLEOTIDE SEQUENCE</scope>
    <source>
        <strain evidence="2">JB14</strain>
    </source>
</reference>
<dbReference type="EMBL" id="ML769383">
    <property type="protein sequence ID" value="KAE9411620.1"/>
    <property type="molecule type" value="Genomic_DNA"/>
</dbReference>
<dbReference type="OrthoDB" id="3270987at2759"/>
<evidence type="ECO:0000313" key="2">
    <source>
        <dbReference type="EMBL" id="KAE9411620.1"/>
    </source>
</evidence>
<feature type="coiled-coil region" evidence="1">
    <location>
        <begin position="65"/>
        <end position="92"/>
    </location>
</feature>
<name>A0A6A4IPL6_9AGAR</name>
<evidence type="ECO:0000256" key="1">
    <source>
        <dbReference type="SAM" id="Coils"/>
    </source>
</evidence>
<keyword evidence="1" id="KW-0175">Coiled coil</keyword>